<reference evidence="2 3" key="1">
    <citation type="submission" date="2021-11" db="EMBL/GenBank/DDBJ databases">
        <authorList>
            <person name="Oh E.-T."/>
            <person name="Kim S.-B."/>
        </authorList>
    </citation>
    <scope>NUCLEOTIDE SEQUENCE [LARGE SCALE GENOMIC DNA]</scope>
    <source>
        <strain evidence="2 3">MMS20-SJTN17</strain>
    </source>
</reference>
<keyword evidence="3" id="KW-1185">Reference proteome</keyword>
<evidence type="ECO:0000313" key="3">
    <source>
        <dbReference type="Proteomes" id="UP001430614"/>
    </source>
</evidence>
<name>A0ABS8KHZ0_9BURK</name>
<organism evidence="2 3">
    <name type="scientific">Paraburkholderia translucens</name>
    <dbReference type="NCBI Taxonomy" id="2886945"/>
    <lineage>
        <taxon>Bacteria</taxon>
        <taxon>Pseudomonadati</taxon>
        <taxon>Pseudomonadota</taxon>
        <taxon>Betaproteobacteria</taxon>
        <taxon>Burkholderiales</taxon>
        <taxon>Burkholderiaceae</taxon>
        <taxon>Paraburkholderia</taxon>
    </lineage>
</organism>
<protein>
    <recommendedName>
        <fullName evidence="1">CdiI immunity protein domain-containing protein</fullName>
    </recommendedName>
</protein>
<dbReference type="RefSeq" id="WP_230563193.1">
    <property type="nucleotide sequence ID" value="NZ_JAJITC010000012.1"/>
</dbReference>
<proteinExistence type="predicted"/>
<accession>A0ABS8KHZ0</accession>
<dbReference type="EMBL" id="JAJITC010000012">
    <property type="protein sequence ID" value="MCC8404374.1"/>
    <property type="molecule type" value="Genomic_DNA"/>
</dbReference>
<dbReference type="Proteomes" id="UP001430614">
    <property type="component" value="Unassembled WGS sequence"/>
</dbReference>
<feature type="domain" description="CdiI immunity protein" evidence="1">
    <location>
        <begin position="6"/>
        <end position="94"/>
    </location>
</feature>
<gene>
    <name evidence="2" type="ORF">LJ655_21240</name>
</gene>
<dbReference type="InterPro" id="IPR041129">
    <property type="entry name" value="CdiI_2"/>
</dbReference>
<evidence type="ECO:0000313" key="2">
    <source>
        <dbReference type="EMBL" id="MCC8404374.1"/>
    </source>
</evidence>
<comment type="caution">
    <text evidence="2">The sequence shown here is derived from an EMBL/GenBank/DDBJ whole genome shotgun (WGS) entry which is preliminary data.</text>
</comment>
<dbReference type="Pfam" id="PF18593">
    <property type="entry name" value="CdiI_2"/>
    <property type="match status" value="1"/>
</dbReference>
<evidence type="ECO:0000259" key="1">
    <source>
        <dbReference type="Pfam" id="PF18593"/>
    </source>
</evidence>
<sequence>MMGEIEYPNLRLLFDGYLNQDYDLHGETYADVVRAYRSEIDEGMRLEAIAEIERFQAQHRLDLASAFESNFERELSITSRDYTAQSFLDELKRLLSE</sequence>